<feature type="transmembrane region" description="Helical" evidence="6">
    <location>
        <begin position="6"/>
        <end position="28"/>
    </location>
</feature>
<keyword evidence="2" id="KW-1003">Cell membrane</keyword>
<keyword evidence="5 6" id="KW-0472">Membrane</keyword>
<evidence type="ECO:0000313" key="8">
    <source>
        <dbReference type="Proteomes" id="UP000504724"/>
    </source>
</evidence>
<keyword evidence="8" id="KW-1185">Reference proteome</keyword>
<dbReference type="AlphaFoldDB" id="A0A7D4SYH1"/>
<protein>
    <submittedName>
        <fullName evidence="7">LysE family translocator</fullName>
    </submittedName>
</protein>
<name>A0A7D4SYH1_9GAMM</name>
<evidence type="ECO:0000256" key="5">
    <source>
        <dbReference type="ARBA" id="ARBA00023136"/>
    </source>
</evidence>
<evidence type="ECO:0000313" key="7">
    <source>
        <dbReference type="EMBL" id="QKI89044.1"/>
    </source>
</evidence>
<dbReference type="InterPro" id="IPR001123">
    <property type="entry name" value="LeuE-type"/>
</dbReference>
<dbReference type="GO" id="GO:0015171">
    <property type="term" value="F:amino acid transmembrane transporter activity"/>
    <property type="evidence" value="ECO:0007669"/>
    <property type="project" value="TreeGrafter"/>
</dbReference>
<dbReference type="Proteomes" id="UP000504724">
    <property type="component" value="Chromosome"/>
</dbReference>
<evidence type="ECO:0000256" key="4">
    <source>
        <dbReference type="ARBA" id="ARBA00022989"/>
    </source>
</evidence>
<evidence type="ECO:0000256" key="3">
    <source>
        <dbReference type="ARBA" id="ARBA00022692"/>
    </source>
</evidence>
<dbReference type="PANTHER" id="PTHR30086">
    <property type="entry name" value="ARGININE EXPORTER PROTEIN ARGO"/>
    <property type="match status" value="1"/>
</dbReference>
<organism evidence="7 8">
    <name type="scientific">Thiomicrorhabdus xiamenensis</name>
    <dbReference type="NCBI Taxonomy" id="2739063"/>
    <lineage>
        <taxon>Bacteria</taxon>
        <taxon>Pseudomonadati</taxon>
        <taxon>Pseudomonadota</taxon>
        <taxon>Gammaproteobacteria</taxon>
        <taxon>Thiotrichales</taxon>
        <taxon>Piscirickettsiaceae</taxon>
        <taxon>Thiomicrorhabdus</taxon>
    </lineage>
</organism>
<dbReference type="PANTHER" id="PTHR30086:SF20">
    <property type="entry name" value="ARGININE EXPORTER PROTEIN ARGO-RELATED"/>
    <property type="match status" value="1"/>
</dbReference>
<dbReference type="KEGG" id="txa:HQN79_05390"/>
<keyword evidence="4 6" id="KW-1133">Transmembrane helix</keyword>
<dbReference type="EMBL" id="CP054020">
    <property type="protein sequence ID" value="QKI89044.1"/>
    <property type="molecule type" value="Genomic_DNA"/>
</dbReference>
<evidence type="ECO:0000256" key="1">
    <source>
        <dbReference type="ARBA" id="ARBA00004651"/>
    </source>
</evidence>
<feature type="transmembrane region" description="Helical" evidence="6">
    <location>
        <begin position="188"/>
        <end position="204"/>
    </location>
</feature>
<keyword evidence="3 6" id="KW-0812">Transmembrane</keyword>
<dbReference type="GO" id="GO:0005886">
    <property type="term" value="C:plasma membrane"/>
    <property type="evidence" value="ECO:0007669"/>
    <property type="project" value="UniProtKB-SubCell"/>
</dbReference>
<evidence type="ECO:0000256" key="6">
    <source>
        <dbReference type="SAM" id="Phobius"/>
    </source>
</evidence>
<gene>
    <name evidence="7" type="ORF">HQN79_05390</name>
</gene>
<feature type="transmembrane region" description="Helical" evidence="6">
    <location>
        <begin position="70"/>
        <end position="91"/>
    </location>
</feature>
<feature type="transmembrane region" description="Helical" evidence="6">
    <location>
        <begin position="147"/>
        <end position="168"/>
    </location>
</feature>
<accession>A0A7D4SYH1</accession>
<feature type="transmembrane region" description="Helical" evidence="6">
    <location>
        <begin position="40"/>
        <end position="64"/>
    </location>
</feature>
<sequence length="205" mass="22416">MTLYSAVALTISMFFLAVTPGPGVLLTVSQSLASGFRSAVPVILGIISGDLLFVLLALFGMSAVFEAFPLAFKGVQLFGVSYLCWLGWRYWSRKPRANQVFEAELSTPGARFACGFMTIFADPKVVLFYIGFLQTFISVEPIALLDAFWATSIIIGVIATVMAFYALLATQARRWFQSHTLERSLNRFAGLIMLISAVGLAINAF</sequence>
<reference evidence="7 8" key="1">
    <citation type="submission" date="2020-05" db="EMBL/GenBank/DDBJ databases">
        <title>Thiomicrorhabdus sediminis sp.nov. and Thiomicrorhabdus xiamenensis sp.nov., novel sulfur-oxidizing bacteria isolated from coastal sediment.</title>
        <authorList>
            <person name="Liu X."/>
        </authorList>
    </citation>
    <scope>NUCLEOTIDE SEQUENCE [LARGE SCALE GENOMIC DNA]</scope>
    <source>
        <strain evidence="7 8">G2</strain>
    </source>
</reference>
<comment type="subcellular location">
    <subcellularLocation>
        <location evidence="1">Cell membrane</location>
        <topology evidence="1">Multi-pass membrane protein</topology>
    </subcellularLocation>
</comment>
<dbReference type="Pfam" id="PF01810">
    <property type="entry name" value="LysE"/>
    <property type="match status" value="1"/>
</dbReference>
<proteinExistence type="predicted"/>
<evidence type="ECO:0000256" key="2">
    <source>
        <dbReference type="ARBA" id="ARBA00022475"/>
    </source>
</evidence>
<dbReference type="RefSeq" id="WP_173284808.1">
    <property type="nucleotide sequence ID" value="NZ_CP054020.1"/>
</dbReference>